<evidence type="ECO:0000313" key="2">
    <source>
        <dbReference type="EMBL" id="MBW0498717.1"/>
    </source>
</evidence>
<keyword evidence="1" id="KW-0472">Membrane</keyword>
<feature type="transmembrane region" description="Helical" evidence="1">
    <location>
        <begin position="86"/>
        <end position="103"/>
    </location>
</feature>
<protein>
    <submittedName>
        <fullName evidence="2">Uncharacterized protein</fullName>
    </submittedName>
</protein>
<feature type="transmembrane region" description="Helical" evidence="1">
    <location>
        <begin position="163"/>
        <end position="186"/>
    </location>
</feature>
<accession>A0A9Q3HBW4</accession>
<evidence type="ECO:0000256" key="1">
    <source>
        <dbReference type="SAM" id="Phobius"/>
    </source>
</evidence>
<feature type="transmembrane region" description="Helical" evidence="1">
    <location>
        <begin position="246"/>
        <end position="267"/>
    </location>
</feature>
<dbReference type="AlphaFoldDB" id="A0A9Q3HBW4"/>
<comment type="caution">
    <text evidence="2">The sequence shown here is derived from an EMBL/GenBank/DDBJ whole genome shotgun (WGS) entry which is preliminary data.</text>
</comment>
<gene>
    <name evidence="2" type="ORF">O181_038432</name>
</gene>
<organism evidence="2 3">
    <name type="scientific">Austropuccinia psidii MF-1</name>
    <dbReference type="NCBI Taxonomy" id="1389203"/>
    <lineage>
        <taxon>Eukaryota</taxon>
        <taxon>Fungi</taxon>
        <taxon>Dikarya</taxon>
        <taxon>Basidiomycota</taxon>
        <taxon>Pucciniomycotina</taxon>
        <taxon>Pucciniomycetes</taxon>
        <taxon>Pucciniales</taxon>
        <taxon>Sphaerophragmiaceae</taxon>
        <taxon>Austropuccinia</taxon>
    </lineage>
</organism>
<proteinExistence type="predicted"/>
<keyword evidence="3" id="KW-1185">Reference proteome</keyword>
<keyword evidence="1" id="KW-1133">Transmembrane helix</keyword>
<evidence type="ECO:0000313" key="3">
    <source>
        <dbReference type="Proteomes" id="UP000765509"/>
    </source>
</evidence>
<sequence length="359" mass="41161">MSDQAEFINFVLAIPKDQNPYIILKEYLAELIVPIVPKWYPLLLGLNFCLLAFAMLQSSFILYVLTTTRKFSLVTTAPLGLWKVDTVSATAILAWIYCFLATLETLSEEFSRHGHYALPLGWQYMISPFKFIFLYWISFRLSSKIAPGFDNQLARSSNFCSKLNSAFVVPLIIMSISVTWACVGLYDGMAKVEADYRQLVRNLIRASMSFDPNTYTPTSLFRILLSSKSFLTAKIVLVRSLDCLNWIFLIWHAALAICYVPILIVSLRDLEQKSKLFTSLTVPGNVNCEEWHTVCTLVKKTKSALTFRSFAILIEQIFWFPSIIWYRLGLRHGVDFLKDARNFWIGRMVTLTFPLISLN</sequence>
<feature type="non-terminal residue" evidence="2">
    <location>
        <position position="1"/>
    </location>
</feature>
<reference evidence="2" key="1">
    <citation type="submission" date="2021-03" db="EMBL/GenBank/DDBJ databases">
        <title>Draft genome sequence of rust myrtle Austropuccinia psidii MF-1, a brazilian biotype.</title>
        <authorList>
            <person name="Quecine M.C."/>
            <person name="Pachon D.M.R."/>
            <person name="Bonatelli M.L."/>
            <person name="Correr F.H."/>
            <person name="Franceschini L.M."/>
            <person name="Leite T.F."/>
            <person name="Margarido G.R.A."/>
            <person name="Almeida C.A."/>
            <person name="Ferrarezi J.A."/>
            <person name="Labate C.A."/>
        </authorList>
    </citation>
    <scope>NUCLEOTIDE SEQUENCE</scope>
    <source>
        <strain evidence="2">MF-1</strain>
    </source>
</reference>
<dbReference type="Proteomes" id="UP000765509">
    <property type="component" value="Unassembled WGS sequence"/>
</dbReference>
<dbReference type="EMBL" id="AVOT02014869">
    <property type="protein sequence ID" value="MBW0498717.1"/>
    <property type="molecule type" value="Genomic_DNA"/>
</dbReference>
<name>A0A9Q3HBW4_9BASI</name>
<feature type="transmembrane region" description="Helical" evidence="1">
    <location>
        <begin position="309"/>
        <end position="328"/>
    </location>
</feature>
<keyword evidence="1" id="KW-0812">Transmembrane</keyword>
<feature type="transmembrane region" description="Helical" evidence="1">
    <location>
        <begin position="39"/>
        <end position="65"/>
    </location>
</feature>
<feature type="transmembrane region" description="Helical" evidence="1">
    <location>
        <begin position="123"/>
        <end position="142"/>
    </location>
</feature>